<dbReference type="Proteomes" id="UP000501705">
    <property type="component" value="Chromosome"/>
</dbReference>
<organism evidence="1 2">
    <name type="scientific">Nocardia brasiliensis</name>
    <dbReference type="NCBI Taxonomy" id="37326"/>
    <lineage>
        <taxon>Bacteria</taxon>
        <taxon>Bacillati</taxon>
        <taxon>Actinomycetota</taxon>
        <taxon>Actinomycetes</taxon>
        <taxon>Mycobacteriales</taxon>
        <taxon>Nocardiaceae</taxon>
        <taxon>Nocardia</taxon>
    </lineage>
</organism>
<evidence type="ECO:0000313" key="2">
    <source>
        <dbReference type="Proteomes" id="UP000501705"/>
    </source>
</evidence>
<evidence type="ECO:0000313" key="1">
    <source>
        <dbReference type="EMBL" id="QIS03717.1"/>
    </source>
</evidence>
<name>A0A6G9XS25_NOCBR</name>
<accession>A0A6G9XS25</accession>
<dbReference type="RefSeq" id="WP_167462782.1">
    <property type="nucleotide sequence ID" value="NZ_CP046171.1"/>
</dbReference>
<dbReference type="AlphaFoldDB" id="A0A6G9XS25"/>
<proteinExistence type="predicted"/>
<gene>
    <name evidence="1" type="ORF">F5X71_16540</name>
</gene>
<protein>
    <submittedName>
        <fullName evidence="1">Uncharacterized protein</fullName>
    </submittedName>
</protein>
<sequence>MTGTVVLESEGGFVTLSYSQRGLSVRGPERRDEIRWDTEPELRSGDRGEAEEWIELIPLENQSAVPELPFAVDAVRAWFGIGSYVETLGIALTSAARTLVLATTDAFDLNFSTLQQTRHRAELVAANMNMCLIEQECRI</sequence>
<reference evidence="1 2" key="1">
    <citation type="journal article" date="2019" name="ACS Chem. Biol.">
        <title>Identification and Mobilization of a Cryptic Antibiotic Biosynthesis Gene Locus from a Human-Pathogenic Nocardia Isolate.</title>
        <authorList>
            <person name="Herisse M."/>
            <person name="Ishida K."/>
            <person name="Porter J.L."/>
            <person name="Howden B."/>
            <person name="Hertweck C."/>
            <person name="Stinear T.P."/>
            <person name="Pidot S.J."/>
        </authorList>
    </citation>
    <scope>NUCLEOTIDE SEQUENCE [LARGE SCALE GENOMIC DNA]</scope>
    <source>
        <strain evidence="1 2">AUSMDU00024985</strain>
    </source>
</reference>
<dbReference type="EMBL" id="CP046171">
    <property type="protein sequence ID" value="QIS03717.1"/>
    <property type="molecule type" value="Genomic_DNA"/>
</dbReference>